<evidence type="ECO:0000313" key="3">
    <source>
        <dbReference type="Proteomes" id="UP000265520"/>
    </source>
</evidence>
<sequence length="45" mass="4933">MPPELSSKRRKEEETTDGGGTDRMSSLPDSILSHILSFLPTKTSV</sequence>
<feature type="non-terminal residue" evidence="2">
    <location>
        <position position="45"/>
    </location>
</feature>
<evidence type="ECO:0000313" key="2">
    <source>
        <dbReference type="EMBL" id="MCI85151.1"/>
    </source>
</evidence>
<dbReference type="InterPro" id="IPR036047">
    <property type="entry name" value="F-box-like_dom_sf"/>
</dbReference>
<dbReference type="SUPFAM" id="SSF81383">
    <property type="entry name" value="F-box domain"/>
    <property type="match status" value="1"/>
</dbReference>
<feature type="compositionally biased region" description="Basic and acidic residues" evidence="1">
    <location>
        <begin position="1"/>
        <end position="13"/>
    </location>
</feature>
<dbReference type="EMBL" id="LXQA011108461">
    <property type="protein sequence ID" value="MCI85151.1"/>
    <property type="molecule type" value="Genomic_DNA"/>
</dbReference>
<organism evidence="2 3">
    <name type="scientific">Trifolium medium</name>
    <dbReference type="NCBI Taxonomy" id="97028"/>
    <lineage>
        <taxon>Eukaryota</taxon>
        <taxon>Viridiplantae</taxon>
        <taxon>Streptophyta</taxon>
        <taxon>Embryophyta</taxon>
        <taxon>Tracheophyta</taxon>
        <taxon>Spermatophyta</taxon>
        <taxon>Magnoliopsida</taxon>
        <taxon>eudicotyledons</taxon>
        <taxon>Gunneridae</taxon>
        <taxon>Pentapetalae</taxon>
        <taxon>rosids</taxon>
        <taxon>fabids</taxon>
        <taxon>Fabales</taxon>
        <taxon>Fabaceae</taxon>
        <taxon>Papilionoideae</taxon>
        <taxon>50 kb inversion clade</taxon>
        <taxon>NPAAA clade</taxon>
        <taxon>Hologalegina</taxon>
        <taxon>IRL clade</taxon>
        <taxon>Trifolieae</taxon>
        <taxon>Trifolium</taxon>
    </lineage>
</organism>
<comment type="caution">
    <text evidence="2">The sequence shown here is derived from an EMBL/GenBank/DDBJ whole genome shotgun (WGS) entry which is preliminary data.</text>
</comment>
<dbReference type="Proteomes" id="UP000265520">
    <property type="component" value="Unassembled WGS sequence"/>
</dbReference>
<keyword evidence="3" id="KW-1185">Reference proteome</keyword>
<feature type="region of interest" description="Disordered" evidence="1">
    <location>
        <begin position="1"/>
        <end position="28"/>
    </location>
</feature>
<reference evidence="2 3" key="1">
    <citation type="journal article" date="2018" name="Front. Plant Sci.">
        <title>Red Clover (Trifolium pratense) and Zigzag Clover (T. medium) - A Picture of Genomic Similarities and Differences.</title>
        <authorList>
            <person name="Dluhosova J."/>
            <person name="Istvanek J."/>
            <person name="Nedelnik J."/>
            <person name="Repkova J."/>
        </authorList>
    </citation>
    <scope>NUCLEOTIDE SEQUENCE [LARGE SCALE GENOMIC DNA]</scope>
    <source>
        <strain evidence="3">cv. 10/8</strain>
        <tissue evidence="2">Leaf</tissue>
    </source>
</reference>
<proteinExistence type="predicted"/>
<accession>A0A392VDV8</accession>
<evidence type="ECO:0000256" key="1">
    <source>
        <dbReference type="SAM" id="MobiDB-lite"/>
    </source>
</evidence>
<dbReference type="AlphaFoldDB" id="A0A392VDV8"/>
<protein>
    <submittedName>
        <fullName evidence="2">F-box/LRR-repeat protein</fullName>
    </submittedName>
</protein>
<name>A0A392VDV8_9FABA</name>